<keyword evidence="1" id="KW-1133">Transmembrane helix</keyword>
<dbReference type="PANTHER" id="PTHR36834">
    <property type="entry name" value="MEMBRANE PROTEIN-RELATED"/>
    <property type="match status" value="1"/>
</dbReference>
<feature type="transmembrane region" description="Helical" evidence="1">
    <location>
        <begin position="125"/>
        <end position="145"/>
    </location>
</feature>
<feature type="transmembrane region" description="Helical" evidence="1">
    <location>
        <begin position="189"/>
        <end position="206"/>
    </location>
</feature>
<feature type="transmembrane region" description="Helical" evidence="1">
    <location>
        <begin position="68"/>
        <end position="89"/>
    </location>
</feature>
<evidence type="ECO:0000313" key="3">
    <source>
        <dbReference type="EMBL" id="SFZ88400.1"/>
    </source>
</evidence>
<evidence type="ECO:0000259" key="2">
    <source>
        <dbReference type="Pfam" id="PF04892"/>
    </source>
</evidence>
<evidence type="ECO:0000256" key="1">
    <source>
        <dbReference type="SAM" id="Phobius"/>
    </source>
</evidence>
<feature type="transmembrane region" description="Helical" evidence="1">
    <location>
        <begin position="28"/>
        <end position="48"/>
    </location>
</feature>
<dbReference type="EMBL" id="LT634362">
    <property type="protein sequence ID" value="SFZ88400.1"/>
    <property type="molecule type" value="Genomic_DNA"/>
</dbReference>
<dbReference type="InterPro" id="IPR053150">
    <property type="entry name" value="Teicoplanin_resist-assoc"/>
</dbReference>
<sequence>MIFLGPLYQLVAAHYAQRIYHFPLIRLVFYSLDKTLLYFLIFLVLRLFYLSWRHQLTKQWLFWRRELYLWALVFYLCLLFSLTALRNIYWPSQLWAQLQLPHGTINTTPFVETWKLTRGASKFDFLYNLYGNILWFIPLGFSYGVRLKDNRRWLPVQFLQVYLLGVSVSLTIEMLQFLLSTGIADIDDVTFNALGCLVGFVVYLIWHSTRHLLSRVRQNLKHKKACYEVNP</sequence>
<organism evidence="3">
    <name type="scientific">Loigolactobacillus rennini</name>
    <dbReference type="NCBI Taxonomy" id="238013"/>
    <lineage>
        <taxon>Bacteria</taxon>
        <taxon>Bacillati</taxon>
        <taxon>Bacillota</taxon>
        <taxon>Bacilli</taxon>
        <taxon>Lactobacillales</taxon>
        <taxon>Lactobacillaceae</taxon>
        <taxon>Loigolactobacillus</taxon>
    </lineage>
</organism>
<dbReference type="AlphaFoldDB" id="A0A1K2I9J9"/>
<keyword evidence="1" id="KW-0472">Membrane</keyword>
<feature type="transmembrane region" description="Helical" evidence="1">
    <location>
        <begin position="157"/>
        <end position="177"/>
    </location>
</feature>
<feature type="domain" description="VanZ-like" evidence="2">
    <location>
        <begin position="73"/>
        <end position="206"/>
    </location>
</feature>
<name>A0A1K2I9J9_9LACO</name>
<dbReference type="PANTHER" id="PTHR36834:SF2">
    <property type="entry name" value="MEMBRANE PROTEIN"/>
    <property type="match status" value="1"/>
</dbReference>
<keyword evidence="1" id="KW-0812">Transmembrane</keyword>
<dbReference type="Pfam" id="PF04892">
    <property type="entry name" value="VanZ"/>
    <property type="match status" value="1"/>
</dbReference>
<accession>A0A1K2I9J9</accession>
<reference evidence="3" key="1">
    <citation type="submission" date="2016-11" db="EMBL/GenBank/DDBJ databases">
        <authorList>
            <person name="Jaros S."/>
            <person name="Januszkiewicz K."/>
            <person name="Wedrychowicz H."/>
        </authorList>
    </citation>
    <scope>NUCLEOTIDE SEQUENCE</scope>
    <source>
        <strain evidence="3">ACA-DC 565</strain>
    </source>
</reference>
<proteinExistence type="predicted"/>
<protein>
    <submittedName>
        <fullName evidence="3">Glycopeptide antibiotics resistance protein</fullName>
    </submittedName>
</protein>
<dbReference type="InterPro" id="IPR006976">
    <property type="entry name" value="VanZ-like"/>
</dbReference>
<gene>
    <name evidence="3" type="ORF">LREN565_1513</name>
</gene>